<feature type="region of interest" description="Disordered" evidence="8">
    <location>
        <begin position="911"/>
        <end position="931"/>
    </location>
</feature>
<dbReference type="FunFam" id="3.10.20.360:FF:000001">
    <property type="entry name" value="Calmodulin-regulated spectrin-associated protein 3 isoform 2"/>
    <property type="match status" value="1"/>
</dbReference>
<dbReference type="InterPro" id="IPR036872">
    <property type="entry name" value="CH_dom_sf"/>
</dbReference>
<evidence type="ECO:0000256" key="4">
    <source>
        <dbReference type="ARBA" id="ARBA00023054"/>
    </source>
</evidence>
<dbReference type="SMART" id="SM01051">
    <property type="entry name" value="CAMSAP_CKK"/>
    <property type="match status" value="1"/>
</dbReference>
<dbReference type="PROSITE" id="PS50021">
    <property type="entry name" value="CH"/>
    <property type="match status" value="1"/>
</dbReference>
<accession>A0A3Q1D210</accession>
<dbReference type="GO" id="GO:0005516">
    <property type="term" value="F:calmodulin binding"/>
    <property type="evidence" value="ECO:0007669"/>
    <property type="project" value="InterPro"/>
</dbReference>
<feature type="compositionally biased region" description="Polar residues" evidence="8">
    <location>
        <begin position="488"/>
        <end position="508"/>
    </location>
</feature>
<feature type="compositionally biased region" description="Basic residues" evidence="8">
    <location>
        <begin position="1193"/>
        <end position="1202"/>
    </location>
</feature>
<dbReference type="GO" id="GO:0051011">
    <property type="term" value="F:microtubule minus-end binding"/>
    <property type="evidence" value="ECO:0007669"/>
    <property type="project" value="TreeGrafter"/>
</dbReference>
<dbReference type="CDD" id="cd22265">
    <property type="entry name" value="UDM1_RNF168"/>
    <property type="match status" value="1"/>
</dbReference>
<sequence length="1402" mass="156142">MGDAADDRGMRRTFIVPAIKSFDHYDFTRAKISCSLTWLVAKAFGSDAVPEELVEPFYRDQYNQEHLKPPVACLLQSAELYCRAGSLILRSDAVKPLLGHNAVIQALAQKGLYVTDQDRLVTERDLTGTPIHMSSHLALIDTLMMAYTVEMVSVERVMTCINRYSSAEPSHTDGHIQELPYDTEDAITTWINKVNEHLRDILVEEQKLREASFQESNATTHKARYRREHAQRSAPSLPLVDNLLKDNTDGCALTALLHFYCPQAVRLEDICLKETMSLADSLYNLQLVQEFCRNNLNHCCHFSLEDLLYAHASVKSNYLVFMAELFWWFEVVKPSFVQPRVFDPNGTGSEGYIDEFFLQIITQSCLTHFLHDKISHFTSLTGVMKRSTSMSYVDGCVGTWPKEKQSSSRGISFEIPLDGDPTLPSCEAPSLRGMTRSASSDGLGFKIHYASRGGIKRHVSLMPVSVNGQSRHIPEEDEDFTSHKPLGRNNTFSVKNQSRYFLPDSNSPSHHHGNHTGHISPTTPPSIEEALKIIHDTERPHASLGVGDGDNGFFLHGAEPSDPPGAQGQGDDLGSAKARLNDHDPNSVSTDEVDTGIHVRTDDIQSLDEDSSSLRDYSDIDPDCEAMTRSYTNPGGERGDGADRSSPCPSSAPTIPRSHTMSPASSSGGSAGGLVRMTSFAEQKFRKLEGRSSGGTTPESSDLNVPYTHPISTPPLPITSPSPITTSPRDPSTLIASEMIQLRMKLEEKRRAIEAQKKKVEAAFTRHRQRMGRTAFLNVVRRKGVTAPVSPSSGAETPSPEPLTSSKDNSQSSMERAERCKPDGAAPKTPCEDGGGVAPGEIDLAEYTRSIERLNTSLGFLQTEMQRLAQQQEKIMAMREQHQQAWVIPPPAPSPHRYHFTLLPNERRPASFHARTPRTPRPNDLKVTPFSRMLNTPTSVDSLPRLRRFTPSQTQLSSFAYLGHDAGTVETMDQDTKDNKENTKNKEVAVEKKNAGTPQPPTKEAAKEKEDEEERRETEVKGEVKQSRTLEVLCQPVSEIQGAAGSRVKEDNQDRRDLVEVPLSGLKPPDGRGQEVAGGEGETGGDIYGEDQKMCCGFFFKDDVKGEEDMAAKKAALLEKRLRREKEAQERKQQQELDQEHKREAARLKAEEDQQKKDDEKARREYIKNEYMRRKQLKLMEDMDEVIKPRSGSLKKKPRPKSIHRDVMESSTPPVRNTGEPHANHTPDSAEGFSSCPSAGSRNGEKDWENDSTTSSTPSNTEYTGPKLYKEPSAKSNKHIIQNALAHCCLAGKVNEGQKNKILDEMEKSEANNFLVLFRDAGCQFRSVYAYCPETEEITKLAGIGPKSITNKMIDALYKYNSDRKQFSQIPAKTMSASVDAITIASHLWQTKKQGMPKKHPK</sequence>
<feature type="domain" description="CKK" evidence="10">
    <location>
        <begin position="1265"/>
        <end position="1399"/>
    </location>
</feature>
<dbReference type="InterPro" id="IPR011033">
    <property type="entry name" value="PRC_barrel-like_sf"/>
</dbReference>
<feature type="domain" description="Calponin-homology (CH)" evidence="9">
    <location>
        <begin position="216"/>
        <end position="330"/>
    </location>
</feature>
<name>A0A3Q1D210_AMPOC</name>
<dbReference type="GO" id="GO:0031122">
    <property type="term" value="P:cytoplasmic microtubule organization"/>
    <property type="evidence" value="ECO:0007669"/>
    <property type="project" value="TreeGrafter"/>
</dbReference>
<feature type="coiled-coil region" evidence="7">
    <location>
        <begin position="736"/>
        <end position="766"/>
    </location>
</feature>
<comment type="domain">
    <text evidence="6">The CKK domain binds microtubules.</text>
</comment>
<feature type="compositionally biased region" description="Polar residues" evidence="8">
    <location>
        <begin position="694"/>
        <end position="703"/>
    </location>
</feature>
<dbReference type="InterPro" id="IPR031372">
    <property type="entry name" value="CAMSAP_CC1"/>
</dbReference>
<comment type="subcellular location">
    <subcellularLocation>
        <location evidence="1">Cytoplasm</location>
        <location evidence="1">Cytoskeleton</location>
    </subcellularLocation>
</comment>
<feature type="compositionally biased region" description="Basic and acidic residues" evidence="8">
    <location>
        <begin position="974"/>
        <end position="994"/>
    </location>
</feature>
<feature type="region of interest" description="Disordered" evidence="8">
    <location>
        <begin position="687"/>
        <end position="707"/>
    </location>
</feature>
<dbReference type="InterPro" id="IPR022613">
    <property type="entry name" value="CH_CAMSAP_2"/>
</dbReference>
<feature type="compositionally biased region" description="Polar residues" evidence="8">
    <location>
        <begin position="789"/>
        <end position="814"/>
    </location>
</feature>
<evidence type="ECO:0000259" key="10">
    <source>
        <dbReference type="PROSITE" id="PS51508"/>
    </source>
</evidence>
<dbReference type="GO" id="GO:0036449">
    <property type="term" value="C:microtubule minus-end"/>
    <property type="evidence" value="ECO:0007669"/>
    <property type="project" value="TreeGrafter"/>
</dbReference>
<keyword evidence="3 6" id="KW-0493">Microtubule</keyword>
<dbReference type="InterPro" id="IPR014797">
    <property type="entry name" value="CKK_CAMSAP"/>
</dbReference>
<dbReference type="Pfam" id="PF08683">
    <property type="entry name" value="CAMSAP_CKK"/>
    <property type="match status" value="1"/>
</dbReference>
<feature type="compositionally biased region" description="Basic and acidic residues" evidence="8">
    <location>
        <begin position="1047"/>
        <end position="1059"/>
    </location>
</feature>
<dbReference type="Pfam" id="PF11971">
    <property type="entry name" value="CAMSAP_CH"/>
    <property type="match status" value="1"/>
</dbReference>
<evidence type="ECO:0008006" key="13">
    <source>
        <dbReference type="Google" id="ProtNLM"/>
    </source>
</evidence>
<dbReference type="InterPro" id="IPR001715">
    <property type="entry name" value="CH_dom"/>
</dbReference>
<reference evidence="11" key="2">
    <citation type="submission" date="2025-08" db="UniProtKB">
        <authorList>
            <consortium name="Ensembl"/>
        </authorList>
    </citation>
    <scope>IDENTIFICATION</scope>
</reference>
<proteinExistence type="inferred from homology"/>
<evidence type="ECO:0000256" key="8">
    <source>
        <dbReference type="SAM" id="MobiDB-lite"/>
    </source>
</evidence>
<evidence type="ECO:0000256" key="6">
    <source>
        <dbReference type="PROSITE-ProRule" id="PRU00841"/>
    </source>
</evidence>
<dbReference type="Ensembl" id="ENSAOCT00000001154.2">
    <property type="protein sequence ID" value="ENSAOCP00000025071.2"/>
    <property type="gene ID" value="ENSAOCG00000012397.2"/>
</dbReference>
<evidence type="ECO:0000256" key="3">
    <source>
        <dbReference type="ARBA" id="ARBA00022701"/>
    </source>
</evidence>
<evidence type="ECO:0000256" key="5">
    <source>
        <dbReference type="ARBA" id="ARBA00023212"/>
    </source>
</evidence>
<dbReference type="GO" id="GO:0030507">
    <property type="term" value="F:spectrin binding"/>
    <property type="evidence" value="ECO:0007669"/>
    <property type="project" value="InterPro"/>
</dbReference>
<organism evidence="11 12">
    <name type="scientific">Amphiprion ocellaris</name>
    <name type="common">Clown anemonefish</name>
    <dbReference type="NCBI Taxonomy" id="80972"/>
    <lineage>
        <taxon>Eukaryota</taxon>
        <taxon>Metazoa</taxon>
        <taxon>Chordata</taxon>
        <taxon>Craniata</taxon>
        <taxon>Vertebrata</taxon>
        <taxon>Euteleostomi</taxon>
        <taxon>Actinopterygii</taxon>
        <taxon>Neopterygii</taxon>
        <taxon>Teleostei</taxon>
        <taxon>Neoteleostei</taxon>
        <taxon>Acanthomorphata</taxon>
        <taxon>Ovalentaria</taxon>
        <taxon>Pomacentridae</taxon>
        <taxon>Amphiprion</taxon>
    </lineage>
</organism>
<dbReference type="PANTHER" id="PTHR21595:SF1">
    <property type="entry name" value="CALMODULIN-REGULATED SPECTRIN-ASSOCIATED PROTEIN 2"/>
    <property type="match status" value="1"/>
</dbReference>
<feature type="region of interest" description="Disordered" evidence="8">
    <location>
        <begin position="1124"/>
        <end position="1271"/>
    </location>
</feature>
<evidence type="ECO:0000259" key="9">
    <source>
        <dbReference type="PROSITE" id="PS50021"/>
    </source>
</evidence>
<reference evidence="11" key="3">
    <citation type="submission" date="2025-09" db="UniProtKB">
        <authorList>
            <consortium name="Ensembl"/>
        </authorList>
    </citation>
    <scope>IDENTIFICATION</scope>
</reference>
<evidence type="ECO:0000256" key="7">
    <source>
        <dbReference type="SAM" id="Coils"/>
    </source>
</evidence>
<keyword evidence="5" id="KW-0206">Cytoskeleton</keyword>
<keyword evidence="4 7" id="KW-0175">Coiled coil</keyword>
<feature type="compositionally biased region" description="Polar residues" evidence="8">
    <location>
        <begin position="647"/>
        <end position="663"/>
    </location>
</feature>
<feature type="region of interest" description="Disordered" evidence="8">
    <location>
        <begin position="970"/>
        <end position="1088"/>
    </location>
</feature>
<dbReference type="GO" id="GO:0007026">
    <property type="term" value="P:negative regulation of microtubule depolymerization"/>
    <property type="evidence" value="ECO:0007669"/>
    <property type="project" value="TreeGrafter"/>
</dbReference>
<dbReference type="GeneTree" id="ENSGT00950000182975"/>
<evidence type="ECO:0000256" key="1">
    <source>
        <dbReference type="ARBA" id="ARBA00004245"/>
    </source>
</evidence>
<dbReference type="Pfam" id="PF17095">
    <property type="entry name" value="CAMSAP_CC1"/>
    <property type="match status" value="1"/>
</dbReference>
<dbReference type="Proteomes" id="UP001501940">
    <property type="component" value="Chromosome 10"/>
</dbReference>
<dbReference type="InterPro" id="IPR032940">
    <property type="entry name" value="CAMSAP"/>
</dbReference>
<dbReference type="SUPFAM" id="SSF47576">
    <property type="entry name" value="Calponin-homology domain, CH-domain"/>
    <property type="match status" value="1"/>
</dbReference>
<dbReference type="SUPFAM" id="SSF50346">
    <property type="entry name" value="PRC-barrel domain"/>
    <property type="match status" value="1"/>
</dbReference>
<reference evidence="11 12" key="1">
    <citation type="submission" date="2022-01" db="EMBL/GenBank/DDBJ databases">
        <title>A chromosome-scale genome assembly of the false clownfish, Amphiprion ocellaris.</title>
        <authorList>
            <person name="Ryu T."/>
        </authorList>
    </citation>
    <scope>NUCLEOTIDE SEQUENCE [LARGE SCALE GENOMIC DNA]</scope>
</reference>
<feature type="compositionally biased region" description="Basic and acidic residues" evidence="8">
    <location>
        <begin position="1124"/>
        <end position="1188"/>
    </location>
</feature>
<comment type="similarity">
    <text evidence="6">Belongs to the CAMSAP1 family.</text>
</comment>
<dbReference type="PROSITE" id="PS51508">
    <property type="entry name" value="CKK"/>
    <property type="match status" value="1"/>
</dbReference>
<protein>
    <recommendedName>
        <fullName evidence="13">Calmodulin regulated spectrin-associated protein family, member 2b</fullName>
    </recommendedName>
</protein>
<dbReference type="InterPro" id="IPR058042">
    <property type="entry name" value="CAMSAP_N"/>
</dbReference>
<dbReference type="InterPro" id="IPR038209">
    <property type="entry name" value="CKK_dom_sf"/>
</dbReference>
<feature type="region of interest" description="Disordered" evidence="8">
    <location>
        <begin position="540"/>
        <end position="673"/>
    </location>
</feature>
<evidence type="ECO:0000313" key="12">
    <source>
        <dbReference type="Proteomes" id="UP001501940"/>
    </source>
</evidence>
<dbReference type="Gene3D" id="3.10.20.360">
    <property type="entry name" value="CKK domain"/>
    <property type="match status" value="1"/>
</dbReference>
<keyword evidence="12" id="KW-1185">Reference proteome</keyword>
<feature type="compositionally biased region" description="Low complexity" evidence="8">
    <location>
        <begin position="1252"/>
        <end position="1261"/>
    </location>
</feature>
<evidence type="ECO:0000256" key="2">
    <source>
        <dbReference type="ARBA" id="ARBA00022490"/>
    </source>
</evidence>
<evidence type="ECO:0000313" key="11">
    <source>
        <dbReference type="Ensembl" id="ENSAOCP00000025071.2"/>
    </source>
</evidence>
<keyword evidence="2" id="KW-0963">Cytoplasm</keyword>
<dbReference type="GO" id="GO:0031175">
    <property type="term" value="P:neuron projection development"/>
    <property type="evidence" value="ECO:0007669"/>
    <property type="project" value="InterPro"/>
</dbReference>
<feature type="region of interest" description="Disordered" evidence="8">
    <location>
        <begin position="468"/>
        <end position="525"/>
    </location>
</feature>
<feature type="region of interest" description="Disordered" evidence="8">
    <location>
        <begin position="786"/>
        <end position="838"/>
    </location>
</feature>
<feature type="compositionally biased region" description="Gly residues" evidence="8">
    <location>
        <begin position="1076"/>
        <end position="1087"/>
    </location>
</feature>
<feature type="compositionally biased region" description="Basic and acidic residues" evidence="8">
    <location>
        <begin position="1004"/>
        <end position="1028"/>
    </location>
</feature>
<dbReference type="PANTHER" id="PTHR21595">
    <property type="entry name" value="PATRONIN"/>
    <property type="match status" value="1"/>
</dbReference>
<feature type="coiled-coil region" evidence="7">
    <location>
        <begin position="844"/>
        <end position="881"/>
    </location>
</feature>
<dbReference type="Pfam" id="PF25532">
    <property type="entry name" value="CH_CAMSAP2_N"/>
    <property type="match status" value="1"/>
</dbReference>